<dbReference type="EC" id="1.11.1.-" evidence="1"/>
<dbReference type="EMBL" id="JBHSIV010000045">
    <property type="protein sequence ID" value="MFC5065776.1"/>
    <property type="molecule type" value="Genomic_DNA"/>
</dbReference>
<reference evidence="2" key="1">
    <citation type="journal article" date="2019" name="Int. J. Syst. Evol. Microbiol.">
        <title>The Global Catalogue of Microorganisms (GCM) 10K type strain sequencing project: providing services to taxonomists for standard genome sequencing and annotation.</title>
        <authorList>
            <consortium name="The Broad Institute Genomics Platform"/>
            <consortium name="The Broad Institute Genome Sequencing Center for Infectious Disease"/>
            <person name="Wu L."/>
            <person name="Ma J."/>
        </authorList>
    </citation>
    <scope>NUCLEOTIDE SEQUENCE [LARGE SCALE GENOMIC DNA]</scope>
    <source>
        <strain evidence="2">CGMCC 4.7093</strain>
    </source>
</reference>
<keyword evidence="2" id="KW-1185">Reference proteome</keyword>
<accession>A0ABV9YT28</accession>
<name>A0ABV9YT28_9PSEU</name>
<organism evidence="1 2">
    <name type="scientific">Actinomycetospora atypica</name>
    <dbReference type="NCBI Taxonomy" id="1290095"/>
    <lineage>
        <taxon>Bacteria</taxon>
        <taxon>Bacillati</taxon>
        <taxon>Actinomycetota</taxon>
        <taxon>Actinomycetes</taxon>
        <taxon>Pseudonocardiales</taxon>
        <taxon>Pseudonocardiaceae</taxon>
        <taxon>Actinomycetospora</taxon>
    </lineage>
</organism>
<gene>
    <name evidence="1" type="ORF">ACFPBZ_26410</name>
</gene>
<dbReference type="InterPro" id="IPR015946">
    <property type="entry name" value="KH_dom-like_a/b"/>
</dbReference>
<comment type="caution">
    <text evidence="1">The sequence shown here is derived from an EMBL/GenBank/DDBJ whole genome shotgun (WGS) entry which is preliminary data.</text>
</comment>
<dbReference type="RefSeq" id="WP_378039092.1">
    <property type="nucleotide sequence ID" value="NZ_JBHSIV010000045.1"/>
</dbReference>
<protein>
    <submittedName>
        <fullName evidence="1">OsmC family protein</fullName>
        <ecNumber evidence="1">1.11.1.-</ecNumber>
    </submittedName>
</protein>
<dbReference type="Gene3D" id="3.30.300.20">
    <property type="match status" value="1"/>
</dbReference>
<dbReference type="InterPro" id="IPR036102">
    <property type="entry name" value="OsmC/Ohrsf"/>
</dbReference>
<dbReference type="GO" id="GO:0004601">
    <property type="term" value="F:peroxidase activity"/>
    <property type="evidence" value="ECO:0007669"/>
    <property type="project" value="UniProtKB-KW"/>
</dbReference>
<keyword evidence="1" id="KW-0560">Oxidoreductase</keyword>
<sequence length="122" mass="12754">MSLDVNGLSVDCAVPADDAAPEGASSFGLLAAALSACTAMSVRSFLQRWDLGGDDEVEVDVFFQAGPPRVLHRRVGVRADLGVGIREQLAAVVDNTPVTVLLRDALVIVTRLDVGPDARPGD</sequence>
<evidence type="ECO:0000313" key="1">
    <source>
        <dbReference type="EMBL" id="MFC5065776.1"/>
    </source>
</evidence>
<proteinExistence type="predicted"/>
<dbReference type="Proteomes" id="UP001595947">
    <property type="component" value="Unassembled WGS sequence"/>
</dbReference>
<evidence type="ECO:0000313" key="2">
    <source>
        <dbReference type="Proteomes" id="UP001595947"/>
    </source>
</evidence>
<dbReference type="SUPFAM" id="SSF82784">
    <property type="entry name" value="OsmC-like"/>
    <property type="match status" value="1"/>
</dbReference>
<keyword evidence="1" id="KW-0575">Peroxidase</keyword>